<dbReference type="Pfam" id="PF05521">
    <property type="entry name" value="Phage_HCP"/>
    <property type="match status" value="1"/>
</dbReference>
<organism evidence="1 2">
    <name type="scientific">Bacillus thuringiensis</name>
    <dbReference type="NCBI Taxonomy" id="1428"/>
    <lineage>
        <taxon>Bacteria</taxon>
        <taxon>Bacillati</taxon>
        <taxon>Bacillota</taxon>
        <taxon>Bacilli</taxon>
        <taxon>Bacillales</taxon>
        <taxon>Bacillaceae</taxon>
        <taxon>Bacillus</taxon>
        <taxon>Bacillus cereus group</taxon>
    </lineage>
</organism>
<dbReference type="Proteomes" id="UP000225910">
    <property type="component" value="Unassembled WGS sequence"/>
</dbReference>
<dbReference type="InterPro" id="IPR038666">
    <property type="entry name" value="SSP1_head-tail_sf"/>
</dbReference>
<dbReference type="EMBL" id="NVCU01000048">
    <property type="protein sequence ID" value="PFT97973.1"/>
    <property type="molecule type" value="Genomic_DNA"/>
</dbReference>
<dbReference type="InterPro" id="IPR008767">
    <property type="entry name" value="Phage_SPP1_head-tail_adaptor"/>
</dbReference>
<comment type="caution">
    <text evidence="1">The sequence shown here is derived from an EMBL/GenBank/DDBJ whole genome shotgun (WGS) entry which is preliminary data.</text>
</comment>
<evidence type="ECO:0000313" key="1">
    <source>
        <dbReference type="EMBL" id="PFT97973.1"/>
    </source>
</evidence>
<sequence length="109" mass="12645">MATTQKKDKKITIMTFTTVKDELGQIEETKEPLKGGENIWAYYRQASANEFYGAATLNYKVEAIFRIGWRNDLHPSMSILFRGKEYGITRIDDFEGYKQDLTIYAYALN</sequence>
<dbReference type="AlphaFoldDB" id="A0A9X7B2S7"/>
<protein>
    <submittedName>
        <fullName evidence="1">Head-tail adaptor protein</fullName>
    </submittedName>
</protein>
<name>A0A9X7B2S7_BACTU</name>
<gene>
    <name evidence="1" type="ORF">COK81_05750</name>
</gene>
<reference evidence="1 2" key="1">
    <citation type="submission" date="2017-09" db="EMBL/GenBank/DDBJ databases">
        <title>Large-scale bioinformatics analysis of Bacillus genomes uncovers conserved roles of natural products in bacterial physiology.</title>
        <authorList>
            <consortium name="Agbiome Team Llc"/>
            <person name="Bleich R.M."/>
            <person name="Grubbs K.J."/>
            <person name="Santa Maria K.C."/>
            <person name="Allen S.E."/>
            <person name="Farag S."/>
            <person name="Shank E.A."/>
            <person name="Bowers A."/>
        </authorList>
    </citation>
    <scope>NUCLEOTIDE SEQUENCE [LARGE SCALE GENOMIC DNA]</scope>
    <source>
        <strain evidence="1 2">AFS064137</strain>
    </source>
</reference>
<proteinExistence type="predicted"/>
<dbReference type="Gene3D" id="2.40.10.270">
    <property type="entry name" value="Bacteriophage SPP1 head-tail adaptor protein"/>
    <property type="match status" value="1"/>
</dbReference>
<evidence type="ECO:0000313" key="2">
    <source>
        <dbReference type="Proteomes" id="UP000225910"/>
    </source>
</evidence>
<dbReference type="RefSeq" id="WP_098678536.1">
    <property type="nucleotide sequence ID" value="NZ_NVCU01000048.1"/>
</dbReference>
<accession>A0A9X7B2S7</accession>
<dbReference type="NCBIfam" id="TIGR01563">
    <property type="entry name" value="gp16_SPP1"/>
    <property type="match status" value="1"/>
</dbReference>